<reference evidence="7 8" key="1">
    <citation type="submission" date="2018-06" db="EMBL/GenBank/DDBJ databases">
        <authorList>
            <consortium name="Pathogen Informatics"/>
            <person name="Doyle S."/>
        </authorList>
    </citation>
    <scope>NUCLEOTIDE SEQUENCE [LARGE SCALE GENOMIC DNA]</scope>
    <source>
        <strain evidence="7 8">NCTC9149</strain>
    </source>
</reference>
<dbReference type="Gene3D" id="1.10.10.10">
    <property type="entry name" value="Winged helix-like DNA-binding domain superfamily/Winged helix DNA-binding domain"/>
    <property type="match status" value="1"/>
</dbReference>
<comment type="similarity">
    <text evidence="1">In the C-terminal section; belongs to the class-I pyridoxal-phosphate-dependent aminotransferase family.</text>
</comment>
<evidence type="ECO:0000259" key="6">
    <source>
        <dbReference type="PROSITE" id="PS50949"/>
    </source>
</evidence>
<feature type="domain" description="HTH gntR-type" evidence="6">
    <location>
        <begin position="17"/>
        <end position="85"/>
    </location>
</feature>
<evidence type="ECO:0000256" key="2">
    <source>
        <dbReference type="ARBA" id="ARBA00022898"/>
    </source>
</evidence>
<dbReference type="InterPro" id="IPR036390">
    <property type="entry name" value="WH_DNA-bd_sf"/>
</dbReference>
<keyword evidence="2" id="KW-0663">Pyridoxal phosphate</keyword>
<dbReference type="InterPro" id="IPR015424">
    <property type="entry name" value="PyrdxlP-dep_Trfase"/>
</dbReference>
<keyword evidence="4" id="KW-0238">DNA-binding</keyword>
<comment type="caution">
    <text evidence="7">The sequence shown here is derived from an EMBL/GenBank/DDBJ whole genome shotgun (WGS) entry which is preliminary data.</text>
</comment>
<accession>A0A7H4P7J1</accession>
<evidence type="ECO:0000256" key="1">
    <source>
        <dbReference type="ARBA" id="ARBA00005384"/>
    </source>
</evidence>
<dbReference type="PANTHER" id="PTHR46577:SF1">
    <property type="entry name" value="HTH-TYPE TRANSCRIPTIONAL REGULATORY PROTEIN GABR"/>
    <property type="match status" value="1"/>
</dbReference>
<keyword evidence="3" id="KW-0805">Transcription regulation</keyword>
<evidence type="ECO:0000256" key="3">
    <source>
        <dbReference type="ARBA" id="ARBA00023015"/>
    </source>
</evidence>
<dbReference type="InterPro" id="IPR004839">
    <property type="entry name" value="Aminotransferase_I/II_large"/>
</dbReference>
<dbReference type="InterPro" id="IPR036388">
    <property type="entry name" value="WH-like_DNA-bd_sf"/>
</dbReference>
<dbReference type="CDD" id="cd07377">
    <property type="entry name" value="WHTH_GntR"/>
    <property type="match status" value="1"/>
</dbReference>
<proteinExistence type="inferred from homology"/>
<evidence type="ECO:0000313" key="7">
    <source>
        <dbReference type="EMBL" id="STW08406.1"/>
    </source>
</evidence>
<dbReference type="AlphaFoldDB" id="A0A7H4P7J1"/>
<dbReference type="PANTHER" id="PTHR46577">
    <property type="entry name" value="HTH-TYPE TRANSCRIPTIONAL REGULATORY PROTEIN GABR"/>
    <property type="match status" value="1"/>
</dbReference>
<protein>
    <submittedName>
        <fullName evidence="7">Transcriptional regulator</fullName>
    </submittedName>
</protein>
<evidence type="ECO:0000256" key="5">
    <source>
        <dbReference type="ARBA" id="ARBA00023163"/>
    </source>
</evidence>
<name>A0A7H4P7J1_9ENTR</name>
<evidence type="ECO:0000313" key="8">
    <source>
        <dbReference type="Proteomes" id="UP000254571"/>
    </source>
</evidence>
<dbReference type="GO" id="GO:0003700">
    <property type="term" value="F:DNA-binding transcription factor activity"/>
    <property type="evidence" value="ECO:0007669"/>
    <property type="project" value="InterPro"/>
</dbReference>
<dbReference type="InterPro" id="IPR015421">
    <property type="entry name" value="PyrdxlP-dep_Trfase_major"/>
</dbReference>
<dbReference type="CDD" id="cd00609">
    <property type="entry name" value="AAT_like"/>
    <property type="match status" value="1"/>
</dbReference>
<keyword evidence="5" id="KW-0804">Transcription</keyword>
<dbReference type="Pfam" id="PF00155">
    <property type="entry name" value="Aminotran_1_2"/>
    <property type="match status" value="1"/>
</dbReference>
<dbReference type="SUPFAM" id="SSF46785">
    <property type="entry name" value="Winged helix' DNA-binding domain"/>
    <property type="match status" value="1"/>
</dbReference>
<gene>
    <name evidence="7" type="primary">gabR_3</name>
    <name evidence="7" type="ORF">NCTC9149_04856</name>
</gene>
<dbReference type="SMART" id="SM00345">
    <property type="entry name" value="HTH_GNTR"/>
    <property type="match status" value="1"/>
</dbReference>
<dbReference type="InterPro" id="IPR051446">
    <property type="entry name" value="HTH_trans_reg/aminotransferase"/>
</dbReference>
<dbReference type="InterPro" id="IPR000524">
    <property type="entry name" value="Tscrpt_reg_HTH_GntR"/>
</dbReference>
<dbReference type="EMBL" id="UGMX01000002">
    <property type="protein sequence ID" value="STW08406.1"/>
    <property type="molecule type" value="Genomic_DNA"/>
</dbReference>
<dbReference type="SUPFAM" id="SSF53383">
    <property type="entry name" value="PLP-dependent transferases"/>
    <property type="match status" value="1"/>
</dbReference>
<dbReference type="Gene3D" id="3.40.640.10">
    <property type="entry name" value="Type I PLP-dependent aspartate aminotransferase-like (Major domain)"/>
    <property type="match status" value="1"/>
</dbReference>
<dbReference type="Pfam" id="PF00392">
    <property type="entry name" value="GntR"/>
    <property type="match status" value="1"/>
</dbReference>
<dbReference type="GO" id="GO:0003677">
    <property type="term" value="F:DNA binding"/>
    <property type="evidence" value="ECO:0007669"/>
    <property type="project" value="UniProtKB-KW"/>
</dbReference>
<organism evidence="7 8">
    <name type="scientific">Klebsiella grimontii</name>
    <dbReference type="NCBI Taxonomy" id="2058152"/>
    <lineage>
        <taxon>Bacteria</taxon>
        <taxon>Pseudomonadati</taxon>
        <taxon>Pseudomonadota</taxon>
        <taxon>Gammaproteobacteria</taxon>
        <taxon>Enterobacterales</taxon>
        <taxon>Enterobacteriaceae</taxon>
        <taxon>Klebsiella/Raoultella group</taxon>
        <taxon>Klebsiella</taxon>
    </lineage>
</organism>
<sequence length="492" mass="54844">MPKPIAPLFQELLLPRGVIKDQVYHALRNAILDGRLTAGSKIPSSRALAEMMAISRNSVISGFDRLMDEGYLVTRKGAGTFVCEHIPDSVISEYESSPQPETAIAAAGPLNPDVAALLPSWSEREESGEMRQVFAVGIGCTDLFPHALWGRLLGRVWRQSRRELGAHATAYGYLPLRQAISHYIQATRGVNCHEDRVIIVNGIQQALAITAQVLLEKGDEVWLDDPGYNGARGAFAARGAVVRPVRVDGEGMDIQDGIRHYPQAKLVYTAPSHQFPLSGTLSLPRRLALLEWAQANRAWIFEDDYNSEFRYAARSLQALQGLDKHQRVIYSGTFSKMMYPEFRLGFLVVPEHLREQFAMTKYYTDLCSGYLEQAVLARFIREGHYASHVRRIRKACFERKSALEAAIERYFAGRMRVHPTDSGVHIVCWLADGLKAKEVVAKARQIGLGVQSFDRYCQRPMSREGVLFGFANHPPEVLLDGVSPPGRGAVAQ</sequence>
<dbReference type="PROSITE" id="PS50949">
    <property type="entry name" value="HTH_GNTR"/>
    <property type="match status" value="1"/>
</dbReference>
<evidence type="ECO:0000256" key="4">
    <source>
        <dbReference type="ARBA" id="ARBA00023125"/>
    </source>
</evidence>
<dbReference type="GO" id="GO:0030170">
    <property type="term" value="F:pyridoxal phosphate binding"/>
    <property type="evidence" value="ECO:0007669"/>
    <property type="project" value="InterPro"/>
</dbReference>
<dbReference type="Proteomes" id="UP000254571">
    <property type="component" value="Unassembled WGS sequence"/>
</dbReference>